<dbReference type="EMBL" id="JXTI01000077">
    <property type="protein sequence ID" value="KWX13241.1"/>
    <property type="molecule type" value="Genomic_DNA"/>
</dbReference>
<evidence type="ECO:0000313" key="3">
    <source>
        <dbReference type="Proteomes" id="UP000070089"/>
    </source>
</evidence>
<dbReference type="SUPFAM" id="SSF54862">
    <property type="entry name" value="4Fe-4S ferredoxins"/>
    <property type="match status" value="1"/>
</dbReference>
<reference evidence="2 3" key="1">
    <citation type="journal article" date="2015" name="Mol. Biochem. Parasitol.">
        <title>Identification of polymorphic genes for use in assemblage B genotyping assays through comparative genomics of multiple assemblage B Giardia duodenalis isolates.</title>
        <authorList>
            <person name="Wielinga C."/>
            <person name="Thompson R.C."/>
            <person name="Monis P."/>
            <person name="Ryan U."/>
        </authorList>
    </citation>
    <scope>NUCLEOTIDE SEQUENCE [LARGE SCALE GENOMIC DNA]</scope>
    <source>
        <strain evidence="2 3">BAH15c1</strain>
    </source>
</reference>
<dbReference type="Gene3D" id="3.30.70.20">
    <property type="match status" value="1"/>
</dbReference>
<dbReference type="InterPro" id="IPR017900">
    <property type="entry name" value="4Fe4S_Fe_S_CS"/>
</dbReference>
<dbReference type="Pfam" id="PF14697">
    <property type="entry name" value="Fer4_21"/>
    <property type="match status" value="1"/>
</dbReference>
<organism evidence="2 3">
    <name type="scientific">Giardia duodenalis assemblage B</name>
    <dbReference type="NCBI Taxonomy" id="1394984"/>
    <lineage>
        <taxon>Eukaryota</taxon>
        <taxon>Metamonada</taxon>
        <taxon>Diplomonadida</taxon>
        <taxon>Hexamitidae</taxon>
        <taxon>Giardiinae</taxon>
        <taxon>Giardia</taxon>
    </lineage>
</organism>
<dbReference type="OrthoDB" id="24785at2759"/>
<dbReference type="GO" id="GO:0016491">
    <property type="term" value="F:oxidoreductase activity"/>
    <property type="evidence" value="ECO:0007669"/>
    <property type="project" value="InterPro"/>
</dbReference>
<dbReference type="VEuPathDB" id="GiardiaDB:QR46_2761"/>
<dbReference type="InterPro" id="IPR017896">
    <property type="entry name" value="4Fe4S_Fe-S-bd"/>
</dbReference>
<dbReference type="PANTHER" id="PTHR43122">
    <property type="entry name" value="FERREDOXIN SUBUNIT OF PYRUVATE:FLAVODOXIN OXIDOREDUCTASE-RELATED"/>
    <property type="match status" value="1"/>
</dbReference>
<evidence type="ECO:0000313" key="2">
    <source>
        <dbReference type="EMBL" id="KWX13241.1"/>
    </source>
</evidence>
<protein>
    <submittedName>
        <fullName evidence="2">Nitroreductase family protein fused to ferredoxin domain Fd-NR1</fullName>
    </submittedName>
</protein>
<sequence length="287" mass="31991">MLINIFATLNMSRFPEVDEDLCIGCNVCVQGCPTQCIEVNKETRKLVFRAKEACISCGHCASVCRTAAISMFGILPNTIEEEIMTDKPIVRGIKMVKQHRFFKSTPVLPQDVAQILSIAKYSDVNLGGPPLCFTAVDLRRKDTDTIIDSLVNALSTNPKYSWLLKVRTNGSDPIFHDAPWLILVSTEHRDSETNEGDLNLDAFAHAHILYRDIQIHSKVRGYGTHLCRILQSYLSDVHGLSDSRPNIFDVPPSHMVLLAFVLGVGAMKYHRPLLIPDLVEGADVTFL</sequence>
<comment type="caution">
    <text evidence="2">The sequence shown here is derived from an EMBL/GenBank/DDBJ whole genome shotgun (WGS) entry which is preliminary data.</text>
</comment>
<dbReference type="Proteomes" id="UP000070089">
    <property type="component" value="Unassembled WGS sequence"/>
</dbReference>
<dbReference type="PROSITE" id="PS51379">
    <property type="entry name" value="4FE4S_FER_2"/>
    <property type="match status" value="2"/>
</dbReference>
<proteinExistence type="predicted"/>
<name>A0A132NT30_GIAIN</name>
<gene>
    <name evidence="2" type="ORF">QR46_2761</name>
</gene>
<dbReference type="AlphaFoldDB" id="A0A132NT30"/>
<dbReference type="InterPro" id="IPR000415">
    <property type="entry name" value="Nitroreductase-like"/>
</dbReference>
<feature type="domain" description="4Fe-4S ferredoxin-type" evidence="1">
    <location>
        <begin position="44"/>
        <end position="74"/>
    </location>
</feature>
<dbReference type="PANTHER" id="PTHR43122:SF1">
    <property type="entry name" value="IRON-SULFUR-BINDING PROTEIN"/>
    <property type="match status" value="1"/>
</dbReference>
<accession>A0A132NT30</accession>
<feature type="domain" description="4Fe-4S ferredoxin-type" evidence="1">
    <location>
        <begin position="13"/>
        <end position="42"/>
    </location>
</feature>
<dbReference type="PROSITE" id="PS00198">
    <property type="entry name" value="4FE4S_FER_1"/>
    <property type="match status" value="1"/>
</dbReference>
<evidence type="ECO:0000259" key="1">
    <source>
        <dbReference type="PROSITE" id="PS51379"/>
    </source>
</evidence>
<dbReference type="Gene3D" id="3.40.109.10">
    <property type="entry name" value="NADH Oxidase"/>
    <property type="match status" value="1"/>
</dbReference>